<sequence length="110" mass="12732">MLPDYTCIVQSCGVFFLILFGLGFMVAKSKNKILKNSFLDLAAIKCKPGRILKNHHMITQYRCTMATSLKMIFLIQLLILNKWNSVFTIITIIYQLLCNLFIRYIDTGQF</sequence>
<dbReference type="Proteomes" id="UP001497623">
    <property type="component" value="Unassembled WGS sequence"/>
</dbReference>
<name>A0AAV2QWR5_MEGNR</name>
<comment type="caution">
    <text evidence="2">The sequence shown here is derived from an EMBL/GenBank/DDBJ whole genome shotgun (WGS) entry which is preliminary data.</text>
</comment>
<evidence type="ECO:0000313" key="3">
    <source>
        <dbReference type="Proteomes" id="UP001497623"/>
    </source>
</evidence>
<keyword evidence="1" id="KW-0812">Transmembrane</keyword>
<reference evidence="2 3" key="1">
    <citation type="submission" date="2024-05" db="EMBL/GenBank/DDBJ databases">
        <authorList>
            <person name="Wallberg A."/>
        </authorList>
    </citation>
    <scope>NUCLEOTIDE SEQUENCE [LARGE SCALE GENOMIC DNA]</scope>
</reference>
<keyword evidence="3" id="KW-1185">Reference proteome</keyword>
<protein>
    <submittedName>
        <fullName evidence="2">Uncharacterized protein</fullName>
    </submittedName>
</protein>
<accession>A0AAV2QWR5</accession>
<keyword evidence="1" id="KW-0472">Membrane</keyword>
<feature type="transmembrane region" description="Helical" evidence="1">
    <location>
        <begin position="6"/>
        <end position="27"/>
    </location>
</feature>
<keyword evidence="1" id="KW-1133">Transmembrane helix</keyword>
<organism evidence="2 3">
    <name type="scientific">Meganyctiphanes norvegica</name>
    <name type="common">Northern krill</name>
    <name type="synonym">Thysanopoda norvegica</name>
    <dbReference type="NCBI Taxonomy" id="48144"/>
    <lineage>
        <taxon>Eukaryota</taxon>
        <taxon>Metazoa</taxon>
        <taxon>Ecdysozoa</taxon>
        <taxon>Arthropoda</taxon>
        <taxon>Crustacea</taxon>
        <taxon>Multicrustacea</taxon>
        <taxon>Malacostraca</taxon>
        <taxon>Eumalacostraca</taxon>
        <taxon>Eucarida</taxon>
        <taxon>Euphausiacea</taxon>
        <taxon>Euphausiidae</taxon>
        <taxon>Meganyctiphanes</taxon>
    </lineage>
</organism>
<evidence type="ECO:0000256" key="1">
    <source>
        <dbReference type="SAM" id="Phobius"/>
    </source>
</evidence>
<gene>
    <name evidence="2" type="ORF">MNOR_LOCUS16159</name>
</gene>
<dbReference type="EMBL" id="CAXKWB010010485">
    <property type="protein sequence ID" value="CAL4098147.1"/>
    <property type="molecule type" value="Genomic_DNA"/>
</dbReference>
<evidence type="ECO:0000313" key="2">
    <source>
        <dbReference type="EMBL" id="CAL4098147.1"/>
    </source>
</evidence>
<dbReference type="AlphaFoldDB" id="A0AAV2QWR5"/>
<proteinExistence type="predicted"/>